<comment type="caution">
    <text evidence="1">The sequence shown here is derived from an EMBL/GenBank/DDBJ whole genome shotgun (WGS) entry which is preliminary data.</text>
</comment>
<name>A0A1F6D8S4_9BACT</name>
<reference evidence="1 2" key="1">
    <citation type="journal article" date="2016" name="Nat. Commun.">
        <title>Thousands of microbial genomes shed light on interconnected biogeochemical processes in an aquifer system.</title>
        <authorList>
            <person name="Anantharaman K."/>
            <person name="Brown C.T."/>
            <person name="Hug L.A."/>
            <person name="Sharon I."/>
            <person name="Castelle C.J."/>
            <person name="Probst A.J."/>
            <person name="Thomas B.C."/>
            <person name="Singh A."/>
            <person name="Wilkins M.J."/>
            <person name="Karaoz U."/>
            <person name="Brodie E.L."/>
            <person name="Williams K.H."/>
            <person name="Hubbard S.S."/>
            <person name="Banfield J.F."/>
        </authorList>
    </citation>
    <scope>NUCLEOTIDE SEQUENCE [LARGE SCALE GENOMIC DNA]</scope>
</reference>
<evidence type="ECO:0000313" key="1">
    <source>
        <dbReference type="EMBL" id="OGG57775.1"/>
    </source>
</evidence>
<gene>
    <name evidence="1" type="ORF">A2765_05070</name>
</gene>
<proteinExistence type="predicted"/>
<protein>
    <submittedName>
        <fullName evidence="1">Uncharacterized protein</fullName>
    </submittedName>
</protein>
<organism evidence="1 2">
    <name type="scientific">Candidatus Kaiserbacteria bacterium RIFCSPHIGHO2_01_FULL_56_24</name>
    <dbReference type="NCBI Taxonomy" id="1798487"/>
    <lineage>
        <taxon>Bacteria</taxon>
        <taxon>Candidatus Kaiseribacteriota</taxon>
    </lineage>
</organism>
<accession>A0A1F6D8S4</accession>
<dbReference type="AlphaFoldDB" id="A0A1F6D8S4"/>
<evidence type="ECO:0000313" key="2">
    <source>
        <dbReference type="Proteomes" id="UP000176377"/>
    </source>
</evidence>
<dbReference type="Proteomes" id="UP000176377">
    <property type="component" value="Unassembled WGS sequence"/>
</dbReference>
<sequence>MWQGSEHIFIRWFVTDVDRRGGDSFSYQAEGTARRRSFIPRNIRTKLECNIVHGDIDSIPANNRGGMFQKFCAECATLAMR</sequence>
<dbReference type="EMBL" id="MFLA01000045">
    <property type="protein sequence ID" value="OGG57775.1"/>
    <property type="molecule type" value="Genomic_DNA"/>
</dbReference>